<organism evidence="5 6">
    <name type="scientific">Ferroplasma acidiphilum</name>
    <dbReference type="NCBI Taxonomy" id="74969"/>
    <lineage>
        <taxon>Archaea</taxon>
        <taxon>Methanobacteriati</taxon>
        <taxon>Thermoplasmatota</taxon>
        <taxon>Thermoplasmata</taxon>
        <taxon>Thermoplasmatales</taxon>
        <taxon>Ferroplasmaceae</taxon>
        <taxon>Ferroplasma</taxon>
    </lineage>
</organism>
<dbReference type="InterPro" id="IPR015422">
    <property type="entry name" value="PyrdxlP-dep_Trfase_small"/>
</dbReference>
<dbReference type="Pfam" id="PF00202">
    <property type="entry name" value="Aminotran_3"/>
    <property type="match status" value="1"/>
</dbReference>
<evidence type="ECO:0000256" key="3">
    <source>
        <dbReference type="ARBA" id="ARBA00022679"/>
    </source>
</evidence>
<feature type="non-terminal residue" evidence="5">
    <location>
        <position position="1"/>
    </location>
</feature>
<dbReference type="EMBL" id="JABGBP010000005">
    <property type="protein sequence ID" value="NOL59233.1"/>
    <property type="molecule type" value="Genomic_DNA"/>
</dbReference>
<dbReference type="InterPro" id="IPR005814">
    <property type="entry name" value="Aminotrans_3"/>
</dbReference>
<dbReference type="InterPro" id="IPR050103">
    <property type="entry name" value="Class-III_PLP-dep_AT"/>
</dbReference>
<comment type="caution">
    <text evidence="5">The sequence shown here is derived from an EMBL/GenBank/DDBJ whole genome shotgun (WGS) entry which is preliminary data.</text>
</comment>
<accession>A0A7K4FJL4</accession>
<sequence>ESSGVYSSSGSEACDIALTTLSELGPVITVKGAYHGKSGQYINKNRYDLLKYGREFEIPFPTGNDVMDRIRDLVNAGSTSIIVEPIQVESGIHSVYPDFFADLAKEFPNLIVCVDESYTGMGKTGKVFSYQLYSGALPDVVIVGKAIGGGLPLGITLFNHEIASKSKFLLSLRNGVYGSTSGNLLSLSLASVILDHVSDSSFLAEVSRKGKMIGDILEPISGKRLRGSGLICGIGFRSKSEATNFSDELVSSGIFATAMGDAIRISPPLNIENNVLKNAIEKIRELIEGL</sequence>
<dbReference type="InterPro" id="IPR015421">
    <property type="entry name" value="PyrdxlP-dep_Trfase_major"/>
</dbReference>
<evidence type="ECO:0000256" key="1">
    <source>
        <dbReference type="ARBA" id="ARBA00001933"/>
    </source>
</evidence>
<name>A0A7K4FJL4_9ARCH</name>
<dbReference type="Gene3D" id="3.40.640.10">
    <property type="entry name" value="Type I PLP-dependent aspartate aminotransferase-like (Major domain)"/>
    <property type="match status" value="1"/>
</dbReference>
<dbReference type="AlphaFoldDB" id="A0A7K4FJL4"/>
<evidence type="ECO:0000313" key="5">
    <source>
        <dbReference type="EMBL" id="NOL59233.1"/>
    </source>
</evidence>
<keyword evidence="4" id="KW-0663">Pyridoxal phosphate</keyword>
<dbReference type="GO" id="GO:0042802">
    <property type="term" value="F:identical protein binding"/>
    <property type="evidence" value="ECO:0007669"/>
    <property type="project" value="TreeGrafter"/>
</dbReference>
<evidence type="ECO:0000256" key="4">
    <source>
        <dbReference type="ARBA" id="ARBA00022898"/>
    </source>
</evidence>
<dbReference type="GO" id="GO:0008483">
    <property type="term" value="F:transaminase activity"/>
    <property type="evidence" value="ECO:0007669"/>
    <property type="project" value="UniProtKB-KW"/>
</dbReference>
<evidence type="ECO:0000256" key="2">
    <source>
        <dbReference type="ARBA" id="ARBA00022576"/>
    </source>
</evidence>
<evidence type="ECO:0000313" key="6">
    <source>
        <dbReference type="Proteomes" id="UP000546917"/>
    </source>
</evidence>
<dbReference type="Gene3D" id="3.90.1150.10">
    <property type="entry name" value="Aspartate Aminotransferase, domain 1"/>
    <property type="match status" value="1"/>
</dbReference>
<dbReference type="PANTHER" id="PTHR11986:SF79">
    <property type="entry name" value="ACETYLORNITHINE AMINOTRANSFERASE, MITOCHONDRIAL"/>
    <property type="match status" value="1"/>
</dbReference>
<dbReference type="PANTHER" id="PTHR11986">
    <property type="entry name" value="AMINOTRANSFERASE CLASS III"/>
    <property type="match status" value="1"/>
</dbReference>
<protein>
    <submittedName>
        <fullName evidence="5">Aminotransferase class III-fold pyridoxal phosphate-dependent enzyme</fullName>
    </submittedName>
</protein>
<dbReference type="Proteomes" id="UP000546917">
    <property type="component" value="Unassembled WGS sequence"/>
</dbReference>
<keyword evidence="2 5" id="KW-0032">Aminotransferase</keyword>
<dbReference type="GO" id="GO:0030170">
    <property type="term" value="F:pyridoxal phosphate binding"/>
    <property type="evidence" value="ECO:0007669"/>
    <property type="project" value="InterPro"/>
</dbReference>
<reference evidence="5 6" key="1">
    <citation type="submission" date="2020-05" db="EMBL/GenBank/DDBJ databases">
        <authorList>
            <person name="Zhang R."/>
        </authorList>
    </citation>
    <scope>NUCLEOTIDE SEQUENCE [LARGE SCALE GENOMIC DNA]</scope>
    <source>
        <strain evidence="5 6">DSM 28986</strain>
    </source>
</reference>
<proteinExistence type="predicted"/>
<dbReference type="SUPFAM" id="SSF53383">
    <property type="entry name" value="PLP-dependent transferases"/>
    <property type="match status" value="1"/>
</dbReference>
<dbReference type="InterPro" id="IPR015424">
    <property type="entry name" value="PyrdxlP-dep_Trfase"/>
</dbReference>
<dbReference type="RefSeq" id="WP_171481128.1">
    <property type="nucleotide sequence ID" value="NZ_JABGBP010000005.1"/>
</dbReference>
<gene>
    <name evidence="5" type="ORF">HLB00_00065</name>
</gene>
<comment type="cofactor">
    <cofactor evidence="1">
        <name>pyridoxal 5'-phosphate</name>
        <dbReference type="ChEBI" id="CHEBI:597326"/>
    </cofactor>
</comment>
<keyword evidence="3 5" id="KW-0808">Transferase</keyword>